<dbReference type="SUPFAM" id="SSF101908">
    <property type="entry name" value="Putative isomerase YbhE"/>
    <property type="match status" value="1"/>
</dbReference>
<proteinExistence type="predicted"/>
<dbReference type="STRING" id="36166.T1GAL8"/>
<keyword evidence="1" id="KW-0479">Metal-binding</keyword>
<dbReference type="HOGENOM" id="CLU_349721_0_0_1"/>
<dbReference type="Pfam" id="PF00653">
    <property type="entry name" value="BIR"/>
    <property type="match status" value="1"/>
</dbReference>
<dbReference type="PANTHER" id="PTHR46771">
    <property type="entry name" value="DETERIN"/>
    <property type="match status" value="1"/>
</dbReference>
<evidence type="ECO:0000256" key="3">
    <source>
        <dbReference type="SAM" id="MobiDB-lite"/>
    </source>
</evidence>
<reference evidence="5" key="1">
    <citation type="submission" date="2013-02" db="EMBL/GenBank/DDBJ databases">
        <authorList>
            <person name="Hughes D."/>
        </authorList>
    </citation>
    <scope>NUCLEOTIDE SEQUENCE</scope>
    <source>
        <strain>Durham</strain>
        <strain evidence="5">NC isolate 2 -- Noor lab</strain>
    </source>
</reference>
<feature type="region of interest" description="Disordered" evidence="3">
    <location>
        <begin position="423"/>
        <end position="457"/>
    </location>
</feature>
<evidence type="ECO:0008006" key="6">
    <source>
        <dbReference type="Google" id="ProtNLM"/>
    </source>
</evidence>
<sequence>MAGDLNTLKVDGFLDISTTVKSPCIQNIVLHPILNVLLVFDDKNCVTVFDVNSGKILQSCKLSENNENHITGKFMPLQGKILVHDWKNIGFRSDYNGVLLLDTILQAPIENNDDIIKIELLLSEAVKQAYSNAKKGIKAQKWNTICLELPYSSLKLVVDNVVYQLKRHDRHIPALPIVSAINERLNDLLNGSRLLDLNCKSGNAHKTLMYSEVVRSLTFDKWPHMDYKWALPDQMAQAGFYYQPNVSGEDRAMCFTCNVSLVCWEKTDDPWSEHERHSPNCPFVKGEYTQNVPCSVTYASNPAVSDVSHFDVISSGDFSHYLCTSLNQTNEVTIWSIERQLKKLHTFHLNEIIKTGCDLIKVTALCCLDRPNVLKVKSTAINTPIDLRIAIAVSVKSNESSAINNMIVVVSILDKEISEVVASSANGPETKGDDEEMMFSDDEEDDKQNKNGGDSFNEVSNMNYQHILKKMQEISSSANQPIEICVNDQNLFNMPAGVNADDENNLKTVHNEVVSGETKSSSKEIVKIVENVFNVSENRGCFIDKIIACDSFGSQLLVKCQYEDILQKSTTSSTSSDEPMSTDSNESLSAVELITYNLVDEPGQWTYDLFASKIFTTSLYPKEICLFNSVSTSPTPNVQPLDSKRFCCLLSNGRIEIFSIKTLTSLFSVDLFADDPFKTMTFCPSSERLCCCTENGFLIFYSLNDDDSDSSDEHIEEDLEIDEASCETTTTNNGQSETDGASTHTSRAMEYPASSMCYQQSPESPITTNLIAHKRDLVLNDLKILYNLTLFDDGLTSYTAEVPSC</sequence>
<feature type="region of interest" description="Disordered" evidence="3">
    <location>
        <begin position="726"/>
        <end position="745"/>
    </location>
</feature>
<name>T1GAL8_MEGSC</name>
<feature type="compositionally biased region" description="Acidic residues" evidence="3">
    <location>
        <begin position="432"/>
        <end position="446"/>
    </location>
</feature>
<dbReference type="EMBL" id="CAQQ02200126">
    <property type="status" value="NOT_ANNOTATED_CDS"/>
    <property type="molecule type" value="Genomic_DNA"/>
</dbReference>
<dbReference type="EMBL" id="CAQQ02200125">
    <property type="status" value="NOT_ANNOTATED_CDS"/>
    <property type="molecule type" value="Genomic_DNA"/>
</dbReference>
<dbReference type="CDD" id="cd00022">
    <property type="entry name" value="BIR"/>
    <property type="match status" value="1"/>
</dbReference>
<dbReference type="AlphaFoldDB" id="T1GAL8"/>
<protein>
    <recommendedName>
        <fullName evidence="6">Baculoviral IAP repeat-containing protein 6</fullName>
    </recommendedName>
</protein>
<dbReference type="InterPro" id="IPR001370">
    <property type="entry name" value="BIR_rpt"/>
</dbReference>
<dbReference type="GO" id="GO:0046872">
    <property type="term" value="F:metal ion binding"/>
    <property type="evidence" value="ECO:0007669"/>
    <property type="project" value="UniProtKB-KW"/>
</dbReference>
<keyword evidence="2" id="KW-0862">Zinc</keyword>
<evidence type="ECO:0000313" key="4">
    <source>
        <dbReference type="EnsemblMetazoa" id="MESCA000277-PA"/>
    </source>
</evidence>
<dbReference type="EnsemblMetazoa" id="MESCA000277-RA">
    <property type="protein sequence ID" value="MESCA000277-PA"/>
    <property type="gene ID" value="MESCA000277"/>
</dbReference>
<evidence type="ECO:0000256" key="1">
    <source>
        <dbReference type="ARBA" id="ARBA00022723"/>
    </source>
</evidence>
<dbReference type="SMART" id="SM00238">
    <property type="entry name" value="BIR"/>
    <property type="match status" value="1"/>
</dbReference>
<dbReference type="Proteomes" id="UP000015102">
    <property type="component" value="Unassembled WGS sequence"/>
</dbReference>
<dbReference type="Gene3D" id="1.10.1170.10">
    <property type="entry name" value="Inhibitor Of Apoptosis Protein (2mihbC-IAP-1), Chain A"/>
    <property type="match status" value="1"/>
</dbReference>
<dbReference type="SUPFAM" id="SSF57924">
    <property type="entry name" value="Inhibitor of apoptosis (IAP) repeat"/>
    <property type="match status" value="1"/>
</dbReference>
<evidence type="ECO:0000313" key="5">
    <source>
        <dbReference type="Proteomes" id="UP000015102"/>
    </source>
</evidence>
<dbReference type="PANTHER" id="PTHR46771:SF5">
    <property type="entry name" value="DETERIN"/>
    <property type="match status" value="1"/>
</dbReference>
<reference evidence="4" key="2">
    <citation type="submission" date="2015-06" db="UniProtKB">
        <authorList>
            <consortium name="EnsemblMetazoa"/>
        </authorList>
    </citation>
    <scope>IDENTIFICATION</scope>
</reference>
<evidence type="ECO:0000256" key="2">
    <source>
        <dbReference type="ARBA" id="ARBA00022833"/>
    </source>
</evidence>
<dbReference type="PROSITE" id="PS50143">
    <property type="entry name" value="BIR_REPEAT_2"/>
    <property type="match status" value="1"/>
</dbReference>
<keyword evidence="5" id="KW-1185">Reference proteome</keyword>
<organism evidence="4 5">
    <name type="scientific">Megaselia scalaris</name>
    <name type="common">Humpbacked fly</name>
    <name type="synonym">Phora scalaris</name>
    <dbReference type="NCBI Taxonomy" id="36166"/>
    <lineage>
        <taxon>Eukaryota</taxon>
        <taxon>Metazoa</taxon>
        <taxon>Ecdysozoa</taxon>
        <taxon>Arthropoda</taxon>
        <taxon>Hexapoda</taxon>
        <taxon>Insecta</taxon>
        <taxon>Pterygota</taxon>
        <taxon>Neoptera</taxon>
        <taxon>Endopterygota</taxon>
        <taxon>Diptera</taxon>
        <taxon>Brachycera</taxon>
        <taxon>Muscomorpha</taxon>
        <taxon>Platypezoidea</taxon>
        <taxon>Phoridae</taxon>
        <taxon>Megaseliini</taxon>
        <taxon>Megaselia</taxon>
    </lineage>
</organism>
<accession>T1GAL8</accession>
<dbReference type="InterPro" id="IPR051190">
    <property type="entry name" value="Baculoviral_IAP"/>
</dbReference>